<feature type="domain" description="hAT-like transposase RNase-H fold" evidence="1">
    <location>
        <begin position="126"/>
        <end position="181"/>
    </location>
</feature>
<name>A0AAF1AR75_DAUCS</name>
<organism evidence="2 3">
    <name type="scientific">Daucus carota subsp. sativus</name>
    <name type="common">Carrot</name>
    <dbReference type="NCBI Taxonomy" id="79200"/>
    <lineage>
        <taxon>Eukaryota</taxon>
        <taxon>Viridiplantae</taxon>
        <taxon>Streptophyta</taxon>
        <taxon>Embryophyta</taxon>
        <taxon>Tracheophyta</taxon>
        <taxon>Spermatophyta</taxon>
        <taxon>Magnoliopsida</taxon>
        <taxon>eudicotyledons</taxon>
        <taxon>Gunneridae</taxon>
        <taxon>Pentapetalae</taxon>
        <taxon>asterids</taxon>
        <taxon>campanulids</taxon>
        <taxon>Apiales</taxon>
        <taxon>Apiaceae</taxon>
        <taxon>Apioideae</taxon>
        <taxon>Scandiceae</taxon>
        <taxon>Daucinae</taxon>
        <taxon>Daucus</taxon>
        <taxon>Daucus sect. Daucus</taxon>
    </lineage>
</organism>
<dbReference type="PANTHER" id="PTHR23272">
    <property type="entry name" value="BED FINGER-RELATED"/>
    <property type="match status" value="1"/>
</dbReference>
<dbReference type="InterPro" id="IPR025525">
    <property type="entry name" value="hAT-like_transposase_RNase-H"/>
</dbReference>
<protein>
    <recommendedName>
        <fullName evidence="1">hAT-like transposase RNase-H fold domain-containing protein</fullName>
    </recommendedName>
</protein>
<gene>
    <name evidence="2" type="ORF">DCAR_0311728</name>
</gene>
<dbReference type="PANTHER" id="PTHR23272:SF182">
    <property type="entry name" value="OS09G0381850 PROTEIN"/>
    <property type="match status" value="1"/>
</dbReference>
<dbReference type="InterPro" id="IPR012337">
    <property type="entry name" value="RNaseH-like_sf"/>
</dbReference>
<evidence type="ECO:0000313" key="3">
    <source>
        <dbReference type="Proteomes" id="UP000077755"/>
    </source>
</evidence>
<dbReference type="EMBL" id="CP093345">
    <property type="protein sequence ID" value="WOG92459.1"/>
    <property type="molecule type" value="Genomic_DNA"/>
</dbReference>
<dbReference type="Pfam" id="PF14372">
    <property type="entry name" value="hAT-like_RNase-H"/>
    <property type="match status" value="1"/>
</dbReference>
<evidence type="ECO:0000313" key="2">
    <source>
        <dbReference type="EMBL" id="WOG92459.1"/>
    </source>
</evidence>
<reference evidence="2" key="2">
    <citation type="submission" date="2022-03" db="EMBL/GenBank/DDBJ databases">
        <title>Draft title - Genomic analysis of global carrot germplasm unveils the trajectory of domestication and the origin of high carotenoid orange carrot.</title>
        <authorList>
            <person name="Iorizzo M."/>
            <person name="Ellison S."/>
            <person name="Senalik D."/>
            <person name="Macko-Podgorni A."/>
            <person name="Grzebelus D."/>
            <person name="Bostan H."/>
            <person name="Rolling W."/>
            <person name="Curaba J."/>
            <person name="Simon P."/>
        </authorList>
    </citation>
    <scope>NUCLEOTIDE SEQUENCE</scope>
    <source>
        <tissue evidence="2">Leaf</tissue>
    </source>
</reference>
<dbReference type="GO" id="GO:0003677">
    <property type="term" value="F:DNA binding"/>
    <property type="evidence" value="ECO:0007669"/>
    <property type="project" value="InterPro"/>
</dbReference>
<dbReference type="SUPFAM" id="SSF53098">
    <property type="entry name" value="Ribonuclease H-like"/>
    <property type="match status" value="1"/>
</dbReference>
<dbReference type="AlphaFoldDB" id="A0AAF1AR75"/>
<accession>A0AAF1AR75</accession>
<dbReference type="Proteomes" id="UP000077755">
    <property type="component" value="Chromosome 3"/>
</dbReference>
<reference evidence="2" key="1">
    <citation type="journal article" date="2016" name="Nat. Genet.">
        <title>A high-quality carrot genome assembly provides new insights into carotenoid accumulation and asterid genome evolution.</title>
        <authorList>
            <person name="Iorizzo M."/>
            <person name="Ellison S."/>
            <person name="Senalik D."/>
            <person name="Zeng P."/>
            <person name="Satapoomin P."/>
            <person name="Huang J."/>
            <person name="Bowman M."/>
            <person name="Iovene M."/>
            <person name="Sanseverino W."/>
            <person name="Cavagnaro P."/>
            <person name="Yildiz M."/>
            <person name="Macko-Podgorni A."/>
            <person name="Moranska E."/>
            <person name="Grzebelus E."/>
            <person name="Grzebelus D."/>
            <person name="Ashrafi H."/>
            <person name="Zheng Z."/>
            <person name="Cheng S."/>
            <person name="Spooner D."/>
            <person name="Van Deynze A."/>
            <person name="Simon P."/>
        </authorList>
    </citation>
    <scope>NUCLEOTIDE SEQUENCE</scope>
    <source>
        <tissue evidence="2">Leaf</tissue>
    </source>
</reference>
<keyword evidence="3" id="KW-1185">Reference proteome</keyword>
<evidence type="ECO:0000259" key="1">
    <source>
        <dbReference type="Pfam" id="PF14372"/>
    </source>
</evidence>
<proteinExistence type="predicted"/>
<sequence length="181" mass="20681">MFHARCCAHILNLCVQDGLDPTEEIVDKVRDGVKYIAASEGRRIKFAEISKSLGLKCKKLILDVSTCWNSTYNMLACAIEFKNVFLIYITSDQGFKVYVPSEEDWERVAGVCFFLEVFSDVTKVVSGTGYSTSNLFLSKIRRVKKIIDKKAIDPNLHIREMARKMELKFEKYLGETNLVMC</sequence>